<dbReference type="Proteomes" id="UP000193207">
    <property type="component" value="Unassembled WGS sequence"/>
</dbReference>
<dbReference type="InterPro" id="IPR011049">
    <property type="entry name" value="Serralysin-like_metalloprot_C"/>
</dbReference>
<dbReference type="SUPFAM" id="SSF51120">
    <property type="entry name" value="beta-Roll"/>
    <property type="match status" value="3"/>
</dbReference>
<proteinExistence type="predicted"/>
<dbReference type="PANTHER" id="PTHR38340:SF1">
    <property type="entry name" value="S-LAYER PROTEIN"/>
    <property type="match status" value="1"/>
</dbReference>
<reference evidence="5 6" key="1">
    <citation type="submission" date="2017-03" db="EMBL/GenBank/DDBJ databases">
        <authorList>
            <person name="Afonso C.L."/>
            <person name="Miller P.J."/>
            <person name="Scott M.A."/>
            <person name="Spackman E."/>
            <person name="Goraichik I."/>
            <person name="Dimitrov K.M."/>
            <person name="Suarez D.L."/>
            <person name="Swayne D.E."/>
        </authorList>
    </citation>
    <scope>NUCLEOTIDE SEQUENCE [LARGE SCALE GENOMIC DNA]</scope>
    <source>
        <strain evidence="5 6">CECT 8110</strain>
    </source>
</reference>
<gene>
    <name evidence="5" type="primary">hlyA</name>
    <name evidence="5" type="ORF">ROH8110_03615</name>
</gene>
<keyword evidence="4" id="KW-0732">Signal</keyword>
<protein>
    <submittedName>
        <fullName evidence="5">Hemolysin, plasmid</fullName>
    </submittedName>
</protein>
<comment type="subcellular location">
    <subcellularLocation>
        <location evidence="1">Secreted</location>
    </subcellularLocation>
</comment>
<feature type="compositionally biased region" description="Acidic residues" evidence="3">
    <location>
        <begin position="52"/>
        <end position="74"/>
    </location>
</feature>
<accession>A0A1X6ZXG6</accession>
<dbReference type="PANTHER" id="PTHR38340">
    <property type="entry name" value="S-LAYER PROTEIN"/>
    <property type="match status" value="1"/>
</dbReference>
<dbReference type="Pfam" id="PF00353">
    <property type="entry name" value="HemolysinCabind"/>
    <property type="match status" value="4"/>
</dbReference>
<sequence>MFMIAGLLGLMAVGATAFFGFDFGPEDDQDASLWPPETVHAGGQKTDLLDSIPDEAGDEAEPASGDESEGDGAGEATDDIAAALAEEPGDATGGEDLAVLQPGAQPGEIAWGDDTDDTLAGGEGDDQINGYGGDDLVEGGSGDDQLYGQDGQDTVLGGEGDDLLHGEAGDDALAGEGGQDALYGHGGQDTMSGGTDDDTLHGGEDDDLLMGDEGKDALHGGLDDDTLIGGLGQDTLFGGPGSDAIIGVSEGFGAPDFEDLDGRDYLNGGDDDDTILIGKDDIATGGAGADSFVLGDWITQEHQAEITDFSAAEDALMVIYDDSTDPDPELAIEPDEGDADVQHLVLNGERIALLTGAAGLSLNDITLIPESALPHAPVI</sequence>
<evidence type="ECO:0000256" key="3">
    <source>
        <dbReference type="SAM" id="MobiDB-lite"/>
    </source>
</evidence>
<feature type="region of interest" description="Disordered" evidence="3">
    <location>
        <begin position="29"/>
        <end position="74"/>
    </location>
</feature>
<name>A0A1X6ZXG6_9RHOB</name>
<dbReference type="InterPro" id="IPR050557">
    <property type="entry name" value="RTX_toxin/Mannuronan_C5-epim"/>
</dbReference>
<evidence type="ECO:0000256" key="2">
    <source>
        <dbReference type="ARBA" id="ARBA00022525"/>
    </source>
</evidence>
<organism evidence="5 6">
    <name type="scientific">Roseovarius halotolerans</name>
    <dbReference type="NCBI Taxonomy" id="505353"/>
    <lineage>
        <taxon>Bacteria</taxon>
        <taxon>Pseudomonadati</taxon>
        <taxon>Pseudomonadota</taxon>
        <taxon>Alphaproteobacteria</taxon>
        <taxon>Rhodobacterales</taxon>
        <taxon>Roseobacteraceae</taxon>
        <taxon>Roseovarius</taxon>
    </lineage>
</organism>
<evidence type="ECO:0000313" key="6">
    <source>
        <dbReference type="Proteomes" id="UP000193207"/>
    </source>
</evidence>
<dbReference type="InterPro" id="IPR001343">
    <property type="entry name" value="Hemolysn_Ca-bd"/>
</dbReference>
<feature type="compositionally biased region" description="Low complexity" evidence="3">
    <location>
        <begin position="143"/>
        <end position="153"/>
    </location>
</feature>
<dbReference type="GO" id="GO:0005509">
    <property type="term" value="F:calcium ion binding"/>
    <property type="evidence" value="ECO:0007669"/>
    <property type="project" value="InterPro"/>
</dbReference>
<evidence type="ECO:0000313" key="5">
    <source>
        <dbReference type="EMBL" id="SLN64355.1"/>
    </source>
</evidence>
<keyword evidence="2" id="KW-0964">Secreted</keyword>
<feature type="signal peptide" evidence="4">
    <location>
        <begin position="1"/>
        <end position="17"/>
    </location>
</feature>
<dbReference type="OrthoDB" id="7863760at2"/>
<dbReference type="AlphaFoldDB" id="A0A1X6ZXG6"/>
<evidence type="ECO:0000256" key="4">
    <source>
        <dbReference type="SAM" id="SignalP"/>
    </source>
</evidence>
<dbReference type="PROSITE" id="PS00330">
    <property type="entry name" value="HEMOLYSIN_CALCIUM"/>
    <property type="match status" value="1"/>
</dbReference>
<dbReference type="RefSeq" id="WP_085819162.1">
    <property type="nucleotide sequence ID" value="NZ_FWFU01000005.1"/>
</dbReference>
<keyword evidence="6" id="KW-1185">Reference proteome</keyword>
<feature type="chain" id="PRO_5012959547" evidence="4">
    <location>
        <begin position="18"/>
        <end position="379"/>
    </location>
</feature>
<feature type="compositionally biased region" description="Low complexity" evidence="3">
    <location>
        <begin position="171"/>
        <end position="182"/>
    </location>
</feature>
<dbReference type="EMBL" id="FWFU01000005">
    <property type="protein sequence ID" value="SLN64355.1"/>
    <property type="molecule type" value="Genomic_DNA"/>
</dbReference>
<dbReference type="Gene3D" id="2.150.10.10">
    <property type="entry name" value="Serralysin-like metalloprotease, C-terminal"/>
    <property type="match status" value="4"/>
</dbReference>
<feature type="region of interest" description="Disordered" evidence="3">
    <location>
        <begin position="105"/>
        <end position="216"/>
    </location>
</feature>
<dbReference type="PRINTS" id="PR00313">
    <property type="entry name" value="CABNDNGRPT"/>
</dbReference>
<dbReference type="GO" id="GO:0005576">
    <property type="term" value="C:extracellular region"/>
    <property type="evidence" value="ECO:0007669"/>
    <property type="project" value="UniProtKB-SubCell"/>
</dbReference>
<dbReference type="InterPro" id="IPR018511">
    <property type="entry name" value="Hemolysin-typ_Ca-bd_CS"/>
</dbReference>
<evidence type="ECO:0000256" key="1">
    <source>
        <dbReference type="ARBA" id="ARBA00004613"/>
    </source>
</evidence>